<proteinExistence type="predicted"/>
<dbReference type="EMBL" id="KK115314">
    <property type="protein sequence ID" value="KFM64772.1"/>
    <property type="molecule type" value="Genomic_DNA"/>
</dbReference>
<feature type="non-terminal residue" evidence="2">
    <location>
        <position position="95"/>
    </location>
</feature>
<evidence type="ECO:0000256" key="1">
    <source>
        <dbReference type="SAM" id="SignalP"/>
    </source>
</evidence>
<keyword evidence="1" id="KW-0732">Signal</keyword>
<dbReference type="AlphaFoldDB" id="A0A087TI33"/>
<feature type="signal peptide" evidence="1">
    <location>
        <begin position="1"/>
        <end position="30"/>
    </location>
</feature>
<name>A0A087TI33_STEMI</name>
<organism evidence="2 3">
    <name type="scientific">Stegodyphus mimosarum</name>
    <name type="common">African social velvet spider</name>
    <dbReference type="NCBI Taxonomy" id="407821"/>
    <lineage>
        <taxon>Eukaryota</taxon>
        <taxon>Metazoa</taxon>
        <taxon>Ecdysozoa</taxon>
        <taxon>Arthropoda</taxon>
        <taxon>Chelicerata</taxon>
        <taxon>Arachnida</taxon>
        <taxon>Araneae</taxon>
        <taxon>Araneomorphae</taxon>
        <taxon>Entelegynae</taxon>
        <taxon>Eresoidea</taxon>
        <taxon>Eresidae</taxon>
        <taxon>Stegodyphus</taxon>
    </lineage>
</organism>
<evidence type="ECO:0000313" key="3">
    <source>
        <dbReference type="Proteomes" id="UP000054359"/>
    </source>
</evidence>
<evidence type="ECO:0000313" key="2">
    <source>
        <dbReference type="EMBL" id="KFM64772.1"/>
    </source>
</evidence>
<dbReference type="Proteomes" id="UP000054359">
    <property type="component" value="Unassembled WGS sequence"/>
</dbReference>
<accession>A0A087TI33</accession>
<keyword evidence="3" id="KW-1185">Reference proteome</keyword>
<feature type="chain" id="PRO_5001829688" evidence="1">
    <location>
        <begin position="31"/>
        <end position="95"/>
    </location>
</feature>
<protein>
    <submittedName>
        <fullName evidence="2">Uncharacterized protein</fullName>
    </submittedName>
</protein>
<gene>
    <name evidence="2" type="ORF">X975_20137</name>
</gene>
<reference evidence="2 3" key="1">
    <citation type="submission" date="2013-11" db="EMBL/GenBank/DDBJ databases">
        <title>Genome sequencing of Stegodyphus mimosarum.</title>
        <authorList>
            <person name="Bechsgaard J."/>
        </authorList>
    </citation>
    <scope>NUCLEOTIDE SEQUENCE [LARGE SCALE GENOMIC DNA]</scope>
</reference>
<sequence length="95" mass="10531">MYLNGMFVKKSTVLLIFLTSVLMLLSTSNGYDFDGKEFKFGRGLVAGERCKGKCPEISPAGGYGRHQRENVIEEVININGHKYIIRRAGAAVFNS</sequence>